<sequence>MDQTYRSLADCLLCKWEELRATVATTNGTRSPHSPPRLLVAVAGPPGSGKTTIANKVAEIINALSPRSNNPKAIVISADGFHLPLATLRKLPNASEALARRGAPWTFDGHAAVSLIRKLKSDAPRRPILAPTFDHAIKDPVSDGLLIEVDADICILEGNYLLCDEPPWDEIANLVDEKWFVYVEPELACKRVAFRHLAAGIETTMEKALHRARTNDLVNGEFIMSKSLGRYNVMIESIETNS</sequence>
<dbReference type="OrthoDB" id="6362633at2759"/>
<proteinExistence type="predicted"/>
<dbReference type="EMBL" id="KI911144">
    <property type="protein sequence ID" value="ETS02718.1"/>
    <property type="molecule type" value="Genomic_DNA"/>
</dbReference>
<dbReference type="KEGG" id="trr:M419DRAFT_76343"/>
<feature type="domain" description="AAA+ ATPase" evidence="1">
    <location>
        <begin position="36"/>
        <end position="185"/>
    </location>
</feature>
<dbReference type="Proteomes" id="UP000024376">
    <property type="component" value="Unassembled WGS sequence"/>
</dbReference>
<keyword evidence="2" id="KW-0418">Kinase</keyword>
<evidence type="ECO:0000313" key="3">
    <source>
        <dbReference type="Proteomes" id="UP000024376"/>
    </source>
</evidence>
<evidence type="ECO:0000259" key="1">
    <source>
        <dbReference type="SMART" id="SM00382"/>
    </source>
</evidence>
<dbReference type="InterPro" id="IPR006083">
    <property type="entry name" value="PRK/URK"/>
</dbReference>
<dbReference type="SUPFAM" id="SSF52540">
    <property type="entry name" value="P-loop containing nucleoside triphosphate hydrolases"/>
    <property type="match status" value="1"/>
</dbReference>
<dbReference type="AlphaFoldDB" id="A0A024SCB4"/>
<dbReference type="GO" id="GO:0005524">
    <property type="term" value="F:ATP binding"/>
    <property type="evidence" value="ECO:0007669"/>
    <property type="project" value="InterPro"/>
</dbReference>
<gene>
    <name evidence="2" type="ORF">M419DRAFT_76343</name>
</gene>
<organism evidence="2 3">
    <name type="scientific">Hypocrea jecorina (strain ATCC 56765 / BCRC 32924 / NRRL 11460 / Rut C-30)</name>
    <name type="common">Trichoderma reesei</name>
    <dbReference type="NCBI Taxonomy" id="1344414"/>
    <lineage>
        <taxon>Eukaryota</taxon>
        <taxon>Fungi</taxon>
        <taxon>Dikarya</taxon>
        <taxon>Ascomycota</taxon>
        <taxon>Pezizomycotina</taxon>
        <taxon>Sordariomycetes</taxon>
        <taxon>Hypocreomycetidae</taxon>
        <taxon>Hypocreales</taxon>
        <taxon>Hypocreaceae</taxon>
        <taxon>Trichoderma</taxon>
    </lineage>
</organism>
<reference evidence="3" key="1">
    <citation type="journal article" date="2013" name="Ind. Biotechnol.">
        <title>Comparative genomics analysis of Trichoderma reesei strains.</title>
        <authorList>
            <person name="Koike H."/>
            <person name="Aerts A."/>
            <person name="LaButti K."/>
            <person name="Grigoriev I.V."/>
            <person name="Baker S.E."/>
        </authorList>
    </citation>
    <scope>NUCLEOTIDE SEQUENCE [LARGE SCALE GENOMIC DNA]</scope>
    <source>
        <strain evidence="3">ATCC 56765 / BCRC 32924 / NRRL 11460 / Rut C-30</strain>
    </source>
</reference>
<dbReference type="GO" id="GO:0016301">
    <property type="term" value="F:kinase activity"/>
    <property type="evidence" value="ECO:0007669"/>
    <property type="project" value="UniProtKB-KW"/>
</dbReference>
<evidence type="ECO:0000313" key="2">
    <source>
        <dbReference type="EMBL" id="ETS02718.1"/>
    </source>
</evidence>
<dbReference type="Pfam" id="PF00485">
    <property type="entry name" value="PRK"/>
    <property type="match status" value="1"/>
</dbReference>
<dbReference type="SMART" id="SM00382">
    <property type="entry name" value="AAA"/>
    <property type="match status" value="1"/>
</dbReference>
<dbReference type="PANTHER" id="PTHR10285">
    <property type="entry name" value="URIDINE KINASE"/>
    <property type="match status" value="1"/>
</dbReference>
<keyword evidence="2" id="KW-0808">Transferase</keyword>
<dbReference type="Gene3D" id="3.40.50.300">
    <property type="entry name" value="P-loop containing nucleotide triphosphate hydrolases"/>
    <property type="match status" value="2"/>
</dbReference>
<protein>
    <submittedName>
        <fullName evidence="2">Phosphoribulokinase/uridine kinase</fullName>
    </submittedName>
</protein>
<name>A0A024SCB4_HYPJR</name>
<accession>A0A024SCB4</accession>
<dbReference type="HOGENOM" id="CLU_067202_1_1_1"/>
<dbReference type="InterPro" id="IPR027417">
    <property type="entry name" value="P-loop_NTPase"/>
</dbReference>
<dbReference type="InterPro" id="IPR003593">
    <property type="entry name" value="AAA+_ATPase"/>
</dbReference>